<dbReference type="InterPro" id="IPR000801">
    <property type="entry name" value="Esterase-like"/>
</dbReference>
<evidence type="ECO:0000313" key="3">
    <source>
        <dbReference type="Proteomes" id="UP000199321"/>
    </source>
</evidence>
<dbReference type="PANTHER" id="PTHR48098">
    <property type="entry name" value="ENTEROCHELIN ESTERASE-RELATED"/>
    <property type="match status" value="1"/>
</dbReference>
<dbReference type="InterPro" id="IPR029058">
    <property type="entry name" value="AB_hydrolase_fold"/>
</dbReference>
<evidence type="ECO:0000313" key="2">
    <source>
        <dbReference type="EMBL" id="SDE93721.1"/>
    </source>
</evidence>
<dbReference type="AlphaFoldDB" id="A0A1G7H055"/>
<dbReference type="SUPFAM" id="SSF53474">
    <property type="entry name" value="alpha/beta-Hydrolases"/>
    <property type="match status" value="1"/>
</dbReference>
<feature type="chain" id="PRO_5011512002" evidence="1">
    <location>
        <begin position="21"/>
        <end position="487"/>
    </location>
</feature>
<keyword evidence="3" id="KW-1185">Reference proteome</keyword>
<feature type="signal peptide" evidence="1">
    <location>
        <begin position="1"/>
        <end position="20"/>
    </location>
</feature>
<gene>
    <name evidence="2" type="ORF">SAMN05421855_103433</name>
</gene>
<dbReference type="STRING" id="227084.SAMN05421855_103433"/>
<dbReference type="PANTHER" id="PTHR48098:SF3">
    <property type="entry name" value="IRON(III) ENTEROBACTIN ESTERASE"/>
    <property type="match status" value="1"/>
</dbReference>
<protein>
    <submittedName>
        <fullName evidence="2">Putative esterase</fullName>
    </submittedName>
</protein>
<organism evidence="2 3">
    <name type="scientific">Ulvibacter litoralis</name>
    <dbReference type="NCBI Taxonomy" id="227084"/>
    <lineage>
        <taxon>Bacteria</taxon>
        <taxon>Pseudomonadati</taxon>
        <taxon>Bacteroidota</taxon>
        <taxon>Flavobacteriia</taxon>
        <taxon>Flavobacteriales</taxon>
        <taxon>Flavobacteriaceae</taxon>
        <taxon>Ulvibacter</taxon>
    </lineage>
</organism>
<dbReference type="InterPro" id="IPR050583">
    <property type="entry name" value="Mycobacterial_A85_antigen"/>
</dbReference>
<proteinExistence type="predicted"/>
<dbReference type="EMBL" id="FNBA01000003">
    <property type="protein sequence ID" value="SDE93721.1"/>
    <property type="molecule type" value="Genomic_DNA"/>
</dbReference>
<evidence type="ECO:0000256" key="1">
    <source>
        <dbReference type="SAM" id="SignalP"/>
    </source>
</evidence>
<keyword evidence="1" id="KW-0732">Signal</keyword>
<accession>A0A1G7H055</accession>
<dbReference type="Proteomes" id="UP000199321">
    <property type="component" value="Unassembled WGS sequence"/>
</dbReference>
<dbReference type="Gene3D" id="3.40.50.1820">
    <property type="entry name" value="alpha/beta hydrolase"/>
    <property type="match status" value="1"/>
</dbReference>
<dbReference type="Pfam" id="PF00756">
    <property type="entry name" value="Esterase"/>
    <property type="match status" value="1"/>
</dbReference>
<name>A0A1G7H055_9FLAO</name>
<reference evidence="2 3" key="1">
    <citation type="submission" date="2016-10" db="EMBL/GenBank/DDBJ databases">
        <authorList>
            <person name="de Groot N.N."/>
        </authorList>
    </citation>
    <scope>NUCLEOTIDE SEQUENCE [LARGE SCALE GENOMIC DNA]</scope>
    <source>
        <strain evidence="2 3">DSM 16195</strain>
    </source>
</reference>
<dbReference type="RefSeq" id="WP_093144574.1">
    <property type="nucleotide sequence ID" value="NZ_BMWO01000005.1"/>
</dbReference>
<dbReference type="OrthoDB" id="9768282at2"/>
<sequence>MKKSFLFSILFLVFGFHSNAQVFEVSYASDLLKEDFSGNVILYLSKENKAPKNIFVGLELTPLYRVTVNNVKANETVTFNDTSISYPVELSNIERGTYYVQAVFDLNLGDATIGKSTGNLYSEPIRVDLTKDFDKTFAIKATKVIEPIELKETKFLKDISIKSKLLSAFHKKDMFVNAAVKLPKEYYEQPDKKYPVIFSIFGFGANYKLHSGYSTFLEEVGGEPSIVVYLDGNCFEGHSTYANSDVNGPWGDALVKELIPALNETYRTNSAFLLHGHSSGGWTSLWLQVKYPKTFAGAWSSSPDQVDFRNYQNKNIYEATNMFYDESGTLLADVTIAGRFPVISAKDFYRTENVIYRGSQLRSFDAVFGGYDKNGERVRLTNIPSGDINKDALPLWKRYDLSILLRENWSTLKDDLSNKIRISIGTSDNFHLHHAVQLLEEEMKKLDASIVFEYYPGDHFTIFTDEYKKEGMAFLDQCYEDWKSKNK</sequence>